<keyword evidence="2" id="KW-0456">Lyase</keyword>
<dbReference type="GO" id="GO:0070205">
    <property type="term" value="F:2-succinyl-6-hydroxy-2,4-cyclohexadiene-1-carboxylate synthase activity"/>
    <property type="evidence" value="ECO:0007669"/>
    <property type="project" value="InterPro"/>
</dbReference>
<proteinExistence type="inferred from homology"/>
<feature type="domain" description="AB hydrolase-1" evidence="3">
    <location>
        <begin position="92"/>
        <end position="316"/>
    </location>
</feature>
<dbReference type="InterPro" id="IPR029058">
    <property type="entry name" value="AB_hydrolase_fold"/>
</dbReference>
<evidence type="ECO:0000256" key="2">
    <source>
        <dbReference type="ARBA" id="ARBA00023239"/>
    </source>
</evidence>
<dbReference type="InterPro" id="IPR022485">
    <property type="entry name" value="SHCHC_synthase_MenH"/>
</dbReference>
<dbReference type="HAMAP" id="MF_01660">
    <property type="entry name" value="MenH"/>
    <property type="match status" value="1"/>
</dbReference>
<keyword evidence="1" id="KW-0474">Menaquinone biosynthesis</keyword>
<protein>
    <submittedName>
        <fullName evidence="4">Unannotated protein</fullName>
    </submittedName>
</protein>
<dbReference type="PANTHER" id="PTHR42916:SF1">
    <property type="entry name" value="PROTEIN PHYLLO, CHLOROPLASTIC"/>
    <property type="match status" value="1"/>
</dbReference>
<dbReference type="SUPFAM" id="SSF53474">
    <property type="entry name" value="alpha/beta-Hydrolases"/>
    <property type="match status" value="1"/>
</dbReference>
<gene>
    <name evidence="4" type="ORF">UFOPK1495_01262</name>
</gene>
<evidence type="ECO:0000259" key="3">
    <source>
        <dbReference type="Pfam" id="PF12697"/>
    </source>
</evidence>
<dbReference type="Pfam" id="PF12697">
    <property type="entry name" value="Abhydrolase_6"/>
    <property type="match status" value="1"/>
</dbReference>
<dbReference type="AlphaFoldDB" id="A0A6J6D6G4"/>
<name>A0A6J6D6G4_9ZZZZ</name>
<dbReference type="PANTHER" id="PTHR42916">
    <property type="entry name" value="2-SUCCINYL-5-ENOLPYRUVYL-6-HYDROXY-3-CYCLOHEXENE-1-CARBOXYLATE SYNTHASE"/>
    <property type="match status" value="1"/>
</dbReference>
<dbReference type="EMBL" id="CAEZSU010000141">
    <property type="protein sequence ID" value="CAB4557268.1"/>
    <property type="molecule type" value="Genomic_DNA"/>
</dbReference>
<dbReference type="GO" id="GO:0009234">
    <property type="term" value="P:menaquinone biosynthetic process"/>
    <property type="evidence" value="ECO:0007669"/>
    <property type="project" value="UniProtKB-KW"/>
</dbReference>
<dbReference type="Gene3D" id="3.40.50.1820">
    <property type="entry name" value="alpha/beta hydrolase"/>
    <property type="match status" value="1"/>
</dbReference>
<dbReference type="InterPro" id="IPR000073">
    <property type="entry name" value="AB_hydrolase_1"/>
</dbReference>
<organism evidence="4">
    <name type="scientific">freshwater metagenome</name>
    <dbReference type="NCBI Taxonomy" id="449393"/>
    <lineage>
        <taxon>unclassified sequences</taxon>
        <taxon>metagenomes</taxon>
        <taxon>ecological metagenomes</taxon>
    </lineage>
</organism>
<evidence type="ECO:0000256" key="1">
    <source>
        <dbReference type="ARBA" id="ARBA00022428"/>
    </source>
</evidence>
<evidence type="ECO:0000313" key="4">
    <source>
        <dbReference type="EMBL" id="CAB4557268.1"/>
    </source>
</evidence>
<reference evidence="4" key="1">
    <citation type="submission" date="2020-05" db="EMBL/GenBank/DDBJ databases">
        <authorList>
            <person name="Chiriac C."/>
            <person name="Salcher M."/>
            <person name="Ghai R."/>
            <person name="Kavagutti S V."/>
        </authorList>
    </citation>
    <scope>NUCLEOTIDE SEQUENCE</scope>
</reference>
<sequence length="326" mass="34533">MNVNSYATVDNECDCHWRRTGTRTDNCIGQSVTNPLVDEGGAEGCVEYPIVLVGHDCSLRSAPARLYAERVASSHLSSVRTGSPADAPAIALLHGFTQTAACWGPFADKLSATHSVVAIDLPGHGGSGEVRADLEQTTALVASSIERSIVIGYSLGGRIALHLALGHPQLVERLVVIGATGGLDSEEERAERRVADESLADHLEDIGVDAFLDEWLSQPMFASLTAEQSFRELRATNSAAGLASSLRLCGTGTQESLWSRLGELTMPALVIAGANDEKFTHLGHRLVESIGTNASIQLIDNAGHSAQLENPTATASVITKWLSETL</sequence>
<accession>A0A6J6D6G4</accession>